<reference evidence="1 2" key="1">
    <citation type="submission" date="2020-03" db="EMBL/GenBank/DDBJ databases">
        <title>Genomic Encyclopedia of Type Strains, Phase IV (KMG-IV): sequencing the most valuable type-strain genomes for metagenomic binning, comparative biology and taxonomic classification.</title>
        <authorList>
            <person name="Goeker M."/>
        </authorList>
    </citation>
    <scope>NUCLEOTIDE SEQUENCE [LARGE SCALE GENOMIC DNA]</scope>
    <source>
        <strain evidence="1 2">DSM 103870</strain>
    </source>
</reference>
<name>A0ABX0V2G3_9HYPH</name>
<evidence type="ECO:0000313" key="2">
    <source>
        <dbReference type="Proteomes" id="UP001429580"/>
    </source>
</evidence>
<dbReference type="Proteomes" id="UP001429580">
    <property type="component" value="Unassembled WGS sequence"/>
</dbReference>
<protein>
    <recommendedName>
        <fullName evidence="3">DUF4276 family protein</fullName>
    </recommendedName>
</protein>
<sequence length="209" mass="22899">MVKLYVEGGGDTAALKTACREGFTTFVTNAGIKNRPRIVACGSRRDAFDSFCTAIAGGQEAILLVDSEDVITAQNQQGTSDTWQPWAHLKTRTGDGWDKPQNTPDTDCHLMAQIMESWFLADRNALKTFFGQGFKESALPAANNAVESIAKQQVYNALGQATKSCKTKTAYGKGEHSFKLLTKIDPAKVTQASPWAKRFVDELRKKMDA</sequence>
<organism evidence="1 2">
    <name type="scientific">Pseudochelatococcus lubricantis</name>
    <dbReference type="NCBI Taxonomy" id="1538102"/>
    <lineage>
        <taxon>Bacteria</taxon>
        <taxon>Pseudomonadati</taxon>
        <taxon>Pseudomonadota</taxon>
        <taxon>Alphaproteobacteria</taxon>
        <taxon>Hyphomicrobiales</taxon>
        <taxon>Chelatococcaceae</taxon>
        <taxon>Pseudochelatococcus</taxon>
    </lineage>
</organism>
<evidence type="ECO:0008006" key="3">
    <source>
        <dbReference type="Google" id="ProtNLM"/>
    </source>
</evidence>
<gene>
    <name evidence="1" type="ORF">FHS82_003172</name>
</gene>
<dbReference type="Pfam" id="PF14103">
    <property type="entry name" value="DUF4276"/>
    <property type="match status" value="1"/>
</dbReference>
<dbReference type="InterPro" id="IPR025455">
    <property type="entry name" value="DUF4276"/>
</dbReference>
<dbReference type="RefSeq" id="WP_065846577.1">
    <property type="nucleotide sequence ID" value="NZ_JAASQI010000008.1"/>
</dbReference>
<evidence type="ECO:0000313" key="1">
    <source>
        <dbReference type="EMBL" id="NIJ59317.1"/>
    </source>
</evidence>
<dbReference type="EMBL" id="JAASQI010000008">
    <property type="protein sequence ID" value="NIJ59317.1"/>
    <property type="molecule type" value="Genomic_DNA"/>
</dbReference>
<proteinExistence type="predicted"/>
<comment type="caution">
    <text evidence="1">The sequence shown here is derived from an EMBL/GenBank/DDBJ whole genome shotgun (WGS) entry which is preliminary data.</text>
</comment>
<accession>A0ABX0V2G3</accession>
<keyword evidence="2" id="KW-1185">Reference proteome</keyword>